<proteinExistence type="predicted"/>
<keyword evidence="3" id="KW-1185">Reference proteome</keyword>
<reference evidence="2" key="1">
    <citation type="submission" date="2011-09" db="EMBL/GenBank/DDBJ databases">
        <title>The permanent draft genome of Mucilaginibacter paludis DSM 18603.</title>
        <authorList>
            <consortium name="US DOE Joint Genome Institute (JGI-PGF)"/>
            <person name="Lucas S."/>
            <person name="Han J."/>
            <person name="Lapidus A."/>
            <person name="Bruce D."/>
            <person name="Goodwin L."/>
            <person name="Pitluck S."/>
            <person name="Peters L."/>
            <person name="Kyrpides N."/>
            <person name="Mavromatis K."/>
            <person name="Ivanova N."/>
            <person name="Mikhailova N."/>
            <person name="Held B."/>
            <person name="Detter J.C."/>
            <person name="Tapia R."/>
            <person name="Han C."/>
            <person name="Land M."/>
            <person name="Hauser L."/>
            <person name="Markowitz V."/>
            <person name="Cheng J.-F."/>
            <person name="Hugenholtz P."/>
            <person name="Woyke T."/>
            <person name="Wu D."/>
            <person name="Tindall B."/>
            <person name="Brambilla E."/>
            <person name="Klenk H.-P."/>
            <person name="Eisen J.A."/>
        </authorList>
    </citation>
    <scope>NUCLEOTIDE SEQUENCE [LARGE SCALE GENOMIC DNA]</scope>
    <source>
        <strain evidence="2">DSM 18603</strain>
    </source>
</reference>
<dbReference type="Pfam" id="PF19588">
    <property type="entry name" value="SxtJ"/>
    <property type="match status" value="1"/>
</dbReference>
<dbReference type="AlphaFoldDB" id="H1Y372"/>
<dbReference type="STRING" id="714943.Mucpa_4805"/>
<dbReference type="EMBL" id="CM001403">
    <property type="protein sequence ID" value="EHQ28890.1"/>
    <property type="molecule type" value="Genomic_DNA"/>
</dbReference>
<evidence type="ECO:0000256" key="1">
    <source>
        <dbReference type="SAM" id="Phobius"/>
    </source>
</evidence>
<feature type="transmembrane region" description="Helical" evidence="1">
    <location>
        <begin position="35"/>
        <end position="54"/>
    </location>
</feature>
<feature type="transmembrane region" description="Helical" evidence="1">
    <location>
        <begin position="12"/>
        <end position="28"/>
    </location>
</feature>
<organism evidence="2 3">
    <name type="scientific">Mucilaginibacter paludis DSM 18603</name>
    <dbReference type="NCBI Taxonomy" id="714943"/>
    <lineage>
        <taxon>Bacteria</taxon>
        <taxon>Pseudomonadati</taxon>
        <taxon>Bacteroidota</taxon>
        <taxon>Sphingobacteriia</taxon>
        <taxon>Sphingobacteriales</taxon>
        <taxon>Sphingobacteriaceae</taxon>
        <taxon>Mucilaginibacter</taxon>
    </lineage>
</organism>
<dbReference type="OrthoDB" id="768409at2"/>
<evidence type="ECO:0000313" key="2">
    <source>
        <dbReference type="EMBL" id="EHQ28890.1"/>
    </source>
</evidence>
<keyword evidence="1" id="KW-0812">Transmembrane</keyword>
<feature type="transmembrane region" description="Helical" evidence="1">
    <location>
        <begin position="74"/>
        <end position="95"/>
    </location>
</feature>
<gene>
    <name evidence="2" type="ORF">Mucpa_4805</name>
</gene>
<protein>
    <submittedName>
        <fullName evidence="2">Uncharacterized protein</fullName>
    </submittedName>
</protein>
<dbReference type="InterPro" id="IPR045781">
    <property type="entry name" value="SxtJ"/>
</dbReference>
<keyword evidence="1" id="KW-1133">Transmembrane helix</keyword>
<dbReference type="RefSeq" id="WP_008509849.1">
    <property type="nucleotide sequence ID" value="NZ_CM001403.1"/>
</dbReference>
<accession>H1Y372</accession>
<name>H1Y372_9SPHI</name>
<sequence>MTNKPINRKFGLVTGIACLIFNICLAVFKHSTNMLPGATGLILLLAALTVPDFLNPIRIVWNKIGEILGLLNTTIILSIMFFLIITPISILLRLFKKRAIETEWQEQKISYWQPSEQYEKGSYKQQF</sequence>
<dbReference type="Proteomes" id="UP000002774">
    <property type="component" value="Chromosome"/>
</dbReference>
<dbReference type="HOGENOM" id="CLU_127055_1_0_10"/>
<keyword evidence="1" id="KW-0472">Membrane</keyword>
<evidence type="ECO:0000313" key="3">
    <source>
        <dbReference type="Proteomes" id="UP000002774"/>
    </source>
</evidence>